<evidence type="ECO:0000313" key="2">
    <source>
        <dbReference type="EMBL" id="PJJ54545.1"/>
    </source>
</evidence>
<protein>
    <submittedName>
        <fullName evidence="2">Putative ATPase</fullName>
    </submittedName>
</protein>
<dbReference type="Pfam" id="PF13175">
    <property type="entry name" value="AAA_15"/>
    <property type="match status" value="1"/>
</dbReference>
<dbReference type="Proteomes" id="UP000228535">
    <property type="component" value="Unassembled WGS sequence"/>
</dbReference>
<feature type="domain" description="Endonuclease GajA/Old nuclease/RecF-like AAA" evidence="1">
    <location>
        <begin position="88"/>
        <end position="311"/>
    </location>
</feature>
<dbReference type="InterPro" id="IPR051396">
    <property type="entry name" value="Bact_Antivir_Def_Nuclease"/>
</dbReference>
<reference evidence="2 3" key="1">
    <citation type="submission" date="2017-11" db="EMBL/GenBank/DDBJ databases">
        <title>Genomic Encyclopedia of Archaeal and Bacterial Type Strains, Phase II (KMG-II): From Individual Species to Whole Genera.</title>
        <authorList>
            <person name="Goeker M."/>
        </authorList>
    </citation>
    <scope>NUCLEOTIDE SEQUENCE [LARGE SCALE GENOMIC DNA]</scope>
    <source>
        <strain evidence="2 3">DSM 11115</strain>
    </source>
</reference>
<dbReference type="EMBL" id="PGFA01000002">
    <property type="protein sequence ID" value="PJJ54545.1"/>
    <property type="molecule type" value="Genomic_DNA"/>
</dbReference>
<dbReference type="InterPro" id="IPR027417">
    <property type="entry name" value="P-loop_NTPase"/>
</dbReference>
<comment type="caution">
    <text evidence="2">The sequence shown here is derived from an EMBL/GenBank/DDBJ whole genome shotgun (WGS) entry which is preliminary data.</text>
</comment>
<dbReference type="PANTHER" id="PTHR43581:SF2">
    <property type="entry name" value="EXCINUCLEASE ATPASE SUBUNIT"/>
    <property type="match status" value="1"/>
</dbReference>
<dbReference type="OrthoDB" id="1098190at2"/>
<dbReference type="SUPFAM" id="SSF52540">
    <property type="entry name" value="P-loop containing nucleoside triphosphate hydrolases"/>
    <property type="match status" value="1"/>
</dbReference>
<proteinExistence type="predicted"/>
<gene>
    <name evidence="2" type="ORF">CLV45_2886</name>
</gene>
<dbReference type="PANTHER" id="PTHR43581">
    <property type="entry name" value="ATP/GTP PHOSPHATASE"/>
    <property type="match status" value="1"/>
</dbReference>
<evidence type="ECO:0000313" key="3">
    <source>
        <dbReference type="Proteomes" id="UP000228535"/>
    </source>
</evidence>
<keyword evidence="3" id="KW-1185">Reference proteome</keyword>
<dbReference type="RefSeq" id="WP_100337171.1">
    <property type="nucleotide sequence ID" value="NZ_PGFA01000002.1"/>
</dbReference>
<sequence>MDEKLVVKNFGPIKDATVDFKKVTVFIGPTGGGKSTLAKLAAIYRDGEFNLLPSTERSKLFKNYNINNFLCHNSYFSWNDNDGKVEIDNNLESDDKEKREKIIDRAVDNILNDNNTKESFLNLIQDFANEIKIEEGNKNIDAVRKFLNNVSKPLLDNGSLARPMYIPSERAFVASIEYSWAGLLRDDIGLPKSVLAFANSFSLSRKDVPELAIPFLNITYRHVEGRDFISIPERDEPLMLLEAASGIQSVTPLLVLLEHLSRKNDLVQSFIIEEPELNLYPTAQRDLVYTLLEKCTQANNDLTITTHSPYVLAALNLCLYAHKVKGLFPHQAKKIARLIPEKYWLDPNDFSAYYVANGKAKSIFDTKTGLLSESQLDEVSGEFADIFDRLTDLRVPEKKAPSKAKPVKK</sequence>
<name>A0A2M9B9C2_9BACT</name>
<dbReference type="Gene3D" id="3.40.50.300">
    <property type="entry name" value="P-loop containing nucleotide triphosphate hydrolases"/>
    <property type="match status" value="1"/>
</dbReference>
<dbReference type="InterPro" id="IPR041685">
    <property type="entry name" value="AAA_GajA/Old/RecF-like"/>
</dbReference>
<accession>A0A2M9B9C2</accession>
<dbReference type="AlphaFoldDB" id="A0A2M9B9C2"/>
<organism evidence="2 3">
    <name type="scientific">Hymenobacter chitinivorans DSM 11115</name>
    <dbReference type="NCBI Taxonomy" id="1121954"/>
    <lineage>
        <taxon>Bacteria</taxon>
        <taxon>Pseudomonadati</taxon>
        <taxon>Bacteroidota</taxon>
        <taxon>Cytophagia</taxon>
        <taxon>Cytophagales</taxon>
        <taxon>Hymenobacteraceae</taxon>
        <taxon>Hymenobacter</taxon>
    </lineage>
</organism>
<evidence type="ECO:0000259" key="1">
    <source>
        <dbReference type="Pfam" id="PF13175"/>
    </source>
</evidence>